<dbReference type="GO" id="GO:0050660">
    <property type="term" value="F:flavin adenine dinucleotide binding"/>
    <property type="evidence" value="ECO:0007669"/>
    <property type="project" value="InterPro"/>
</dbReference>
<feature type="domain" description="Acyl-CoA dehydrogenase/oxidase N-terminal" evidence="2">
    <location>
        <begin position="8"/>
        <end position="115"/>
    </location>
</feature>
<reference evidence="3" key="1">
    <citation type="submission" date="2013-08" db="EMBL/GenBank/DDBJ databases">
        <authorList>
            <person name="Mendez C."/>
            <person name="Richter M."/>
            <person name="Ferrer M."/>
            <person name="Sanchez J."/>
        </authorList>
    </citation>
    <scope>NUCLEOTIDE SEQUENCE</scope>
</reference>
<gene>
    <name evidence="3" type="ORF">B1A_20978</name>
</gene>
<dbReference type="EMBL" id="AUZX01015490">
    <property type="protein sequence ID" value="EQD28829.1"/>
    <property type="molecule type" value="Genomic_DNA"/>
</dbReference>
<dbReference type="InterPro" id="IPR006091">
    <property type="entry name" value="Acyl-CoA_Oxase/DH_mid-dom"/>
</dbReference>
<dbReference type="InterPro" id="IPR013786">
    <property type="entry name" value="AcylCoA_DH/ox_N"/>
</dbReference>
<dbReference type="Gene3D" id="2.40.110.10">
    <property type="entry name" value="Butyryl-CoA Dehydrogenase, subunit A, domain 2"/>
    <property type="match status" value="1"/>
</dbReference>
<feature type="domain" description="Acyl-CoA oxidase/dehydrogenase middle" evidence="1">
    <location>
        <begin position="121"/>
        <end position="196"/>
    </location>
</feature>
<proteinExistence type="predicted"/>
<reference evidence="3" key="2">
    <citation type="journal article" date="2014" name="ISME J.">
        <title>Microbial stratification in low pH oxic and suboxic macroscopic growths along an acid mine drainage.</title>
        <authorList>
            <person name="Mendez-Garcia C."/>
            <person name="Mesa V."/>
            <person name="Sprenger R.R."/>
            <person name="Richter M."/>
            <person name="Diez M.S."/>
            <person name="Solano J."/>
            <person name="Bargiela R."/>
            <person name="Golyshina O.V."/>
            <person name="Manteca A."/>
            <person name="Ramos J.L."/>
            <person name="Gallego J.R."/>
            <person name="Llorente I."/>
            <person name="Martins Dos Santos V.A."/>
            <person name="Jensen O.N."/>
            <person name="Pelaez A.I."/>
            <person name="Sanchez J."/>
            <person name="Ferrer M."/>
        </authorList>
    </citation>
    <scope>NUCLEOTIDE SEQUENCE</scope>
</reference>
<comment type="caution">
    <text evidence="3">The sequence shown here is derived from an EMBL/GenBank/DDBJ whole genome shotgun (WGS) entry which is preliminary data.</text>
</comment>
<dbReference type="AlphaFoldDB" id="T0ZJC1"/>
<dbReference type="InterPro" id="IPR037069">
    <property type="entry name" value="AcylCoA_DH/ox_N_sf"/>
</dbReference>
<dbReference type="InterPro" id="IPR006089">
    <property type="entry name" value="Acyl-CoA_DH_CS"/>
</dbReference>
<dbReference type="PROSITE" id="PS00072">
    <property type="entry name" value="ACYL_COA_DH_1"/>
    <property type="match status" value="1"/>
</dbReference>
<dbReference type="Gene3D" id="1.10.540.10">
    <property type="entry name" value="Acyl-CoA dehydrogenase/oxidase, N-terminal domain"/>
    <property type="match status" value="1"/>
</dbReference>
<accession>T0ZJC1</accession>
<dbReference type="Pfam" id="PF02770">
    <property type="entry name" value="Acyl-CoA_dh_M"/>
    <property type="match status" value="1"/>
</dbReference>
<evidence type="ECO:0000259" key="2">
    <source>
        <dbReference type="Pfam" id="PF02771"/>
    </source>
</evidence>
<dbReference type="PANTHER" id="PTHR43884">
    <property type="entry name" value="ACYL-COA DEHYDROGENASE"/>
    <property type="match status" value="1"/>
</dbReference>
<sequence length="197" mass="21077">MDFAFNAAQDELRRLARRVADQEIRPVAAHHDQTQEFPRAVLERIHAAGLFNVTLPESVGGLGLSALEDSIITEELSAACAGIALALTANTLALTPIAIGADDGQKERFLRPFAESFRLAAFGLTEPDAGSDARALSTRAHRDGDHYVLQGRKRFITNAGVADLYTIFASVDGTPDGITCFAVERGTKGLSAGRKRA</sequence>
<evidence type="ECO:0000259" key="1">
    <source>
        <dbReference type="Pfam" id="PF02770"/>
    </source>
</evidence>
<dbReference type="Pfam" id="PF02771">
    <property type="entry name" value="Acyl-CoA_dh_N"/>
    <property type="match status" value="1"/>
</dbReference>
<dbReference type="PANTHER" id="PTHR43884:SF12">
    <property type="entry name" value="ISOVALERYL-COA DEHYDROGENASE, MITOCHONDRIAL-RELATED"/>
    <property type="match status" value="1"/>
</dbReference>
<evidence type="ECO:0000313" key="3">
    <source>
        <dbReference type="EMBL" id="EQD28829.1"/>
    </source>
</evidence>
<dbReference type="GO" id="GO:0003995">
    <property type="term" value="F:acyl-CoA dehydrogenase activity"/>
    <property type="evidence" value="ECO:0007669"/>
    <property type="project" value="InterPro"/>
</dbReference>
<dbReference type="InterPro" id="IPR009100">
    <property type="entry name" value="AcylCoA_DH/oxidase_NM_dom_sf"/>
</dbReference>
<dbReference type="InterPro" id="IPR046373">
    <property type="entry name" value="Acyl-CoA_Oxase/DH_mid-dom_sf"/>
</dbReference>
<protein>
    <submittedName>
        <fullName evidence="3">Acyl-CoA dehydrogenase domain-containing protein</fullName>
    </submittedName>
</protein>
<organism evidence="3">
    <name type="scientific">mine drainage metagenome</name>
    <dbReference type="NCBI Taxonomy" id="410659"/>
    <lineage>
        <taxon>unclassified sequences</taxon>
        <taxon>metagenomes</taxon>
        <taxon>ecological metagenomes</taxon>
    </lineage>
</organism>
<name>T0ZJC1_9ZZZZ</name>
<dbReference type="SUPFAM" id="SSF56645">
    <property type="entry name" value="Acyl-CoA dehydrogenase NM domain-like"/>
    <property type="match status" value="1"/>
</dbReference>